<organism evidence="1">
    <name type="scientific">marine sediment metagenome</name>
    <dbReference type="NCBI Taxonomy" id="412755"/>
    <lineage>
        <taxon>unclassified sequences</taxon>
        <taxon>metagenomes</taxon>
        <taxon>ecological metagenomes</taxon>
    </lineage>
</organism>
<reference evidence="1" key="1">
    <citation type="journal article" date="2014" name="Front. Microbiol.">
        <title>High frequency of phylogenetically diverse reductive dehalogenase-homologous genes in deep subseafloor sedimentary metagenomes.</title>
        <authorList>
            <person name="Kawai M."/>
            <person name="Futagami T."/>
            <person name="Toyoda A."/>
            <person name="Takaki Y."/>
            <person name="Nishi S."/>
            <person name="Hori S."/>
            <person name="Arai W."/>
            <person name="Tsubouchi T."/>
            <person name="Morono Y."/>
            <person name="Uchiyama I."/>
            <person name="Ito T."/>
            <person name="Fujiyama A."/>
            <person name="Inagaki F."/>
            <person name="Takami H."/>
        </authorList>
    </citation>
    <scope>NUCLEOTIDE SEQUENCE</scope>
    <source>
        <strain evidence="1">Expedition CK06-06</strain>
    </source>
</reference>
<name>X1HN94_9ZZZZ</name>
<proteinExistence type="predicted"/>
<dbReference type="AlphaFoldDB" id="X1HN94"/>
<dbReference type="EMBL" id="BARU01015785">
    <property type="protein sequence ID" value="GAH55334.1"/>
    <property type="molecule type" value="Genomic_DNA"/>
</dbReference>
<evidence type="ECO:0000313" key="1">
    <source>
        <dbReference type="EMBL" id="GAH55334.1"/>
    </source>
</evidence>
<feature type="non-terminal residue" evidence="1">
    <location>
        <position position="78"/>
    </location>
</feature>
<feature type="non-terminal residue" evidence="1">
    <location>
        <position position="1"/>
    </location>
</feature>
<protein>
    <submittedName>
        <fullName evidence="1">Uncharacterized protein</fullName>
    </submittedName>
</protein>
<sequence>LNDSTNKLLTFEEYEQVGFTIKNYIEVHAGSVKDHWTNETADQYSAGGAGAVVTDEYTQRMYPPASIELAANGAISQV</sequence>
<gene>
    <name evidence="1" type="ORF">S03H2_26865</name>
</gene>
<accession>X1HN94</accession>
<comment type="caution">
    <text evidence="1">The sequence shown here is derived from an EMBL/GenBank/DDBJ whole genome shotgun (WGS) entry which is preliminary data.</text>
</comment>